<dbReference type="GO" id="GO:0043565">
    <property type="term" value="F:sequence-specific DNA binding"/>
    <property type="evidence" value="ECO:0007669"/>
    <property type="project" value="InterPro"/>
</dbReference>
<reference evidence="5 6" key="1">
    <citation type="submission" date="2019-02" db="EMBL/GenBank/DDBJ databases">
        <title>Pedobacter sp. RP-1-14 sp. nov., isolated from Arctic soil.</title>
        <authorList>
            <person name="Dahal R.H."/>
        </authorList>
    </citation>
    <scope>NUCLEOTIDE SEQUENCE [LARGE SCALE GENOMIC DNA]</scope>
    <source>
        <strain evidence="5 6">RP-1-14</strain>
    </source>
</reference>
<dbReference type="EMBL" id="SJSL01000010">
    <property type="protein sequence ID" value="TCC96872.1"/>
    <property type="molecule type" value="Genomic_DNA"/>
</dbReference>
<dbReference type="GO" id="GO:0003700">
    <property type="term" value="F:DNA-binding transcription factor activity"/>
    <property type="evidence" value="ECO:0007669"/>
    <property type="project" value="InterPro"/>
</dbReference>
<dbReference type="AlphaFoldDB" id="A0A4R0NCT5"/>
<name>A0A4R0NCT5_9SPHI</name>
<comment type="caution">
    <text evidence="5">The sequence shown here is derived from an EMBL/GenBank/DDBJ whole genome shotgun (WGS) entry which is preliminary data.</text>
</comment>
<accession>A0A4R0NCT5</accession>
<dbReference type="PANTHER" id="PTHR43280:SF2">
    <property type="entry name" value="HTH-TYPE TRANSCRIPTIONAL REGULATOR EXSA"/>
    <property type="match status" value="1"/>
</dbReference>
<dbReference type="Gene3D" id="2.60.120.10">
    <property type="entry name" value="Jelly Rolls"/>
    <property type="match status" value="1"/>
</dbReference>
<evidence type="ECO:0000256" key="2">
    <source>
        <dbReference type="ARBA" id="ARBA00023125"/>
    </source>
</evidence>
<dbReference type="SUPFAM" id="SSF46689">
    <property type="entry name" value="Homeodomain-like"/>
    <property type="match status" value="2"/>
</dbReference>
<dbReference type="Proteomes" id="UP000293347">
    <property type="component" value="Unassembled WGS sequence"/>
</dbReference>
<evidence type="ECO:0000259" key="4">
    <source>
        <dbReference type="PROSITE" id="PS01124"/>
    </source>
</evidence>
<keyword evidence="2" id="KW-0238">DNA-binding</keyword>
<dbReference type="SUPFAM" id="SSF51182">
    <property type="entry name" value="RmlC-like cupins"/>
    <property type="match status" value="1"/>
</dbReference>
<proteinExistence type="predicted"/>
<feature type="domain" description="HTH araC/xylS-type" evidence="4">
    <location>
        <begin position="184"/>
        <end position="282"/>
    </location>
</feature>
<gene>
    <name evidence="5" type="ORF">EZ437_21040</name>
</gene>
<dbReference type="InterPro" id="IPR018060">
    <property type="entry name" value="HTH_AraC"/>
</dbReference>
<dbReference type="PANTHER" id="PTHR43280">
    <property type="entry name" value="ARAC-FAMILY TRANSCRIPTIONAL REGULATOR"/>
    <property type="match status" value="1"/>
</dbReference>
<dbReference type="InterPro" id="IPR011051">
    <property type="entry name" value="RmlC_Cupin_sf"/>
</dbReference>
<dbReference type="InterPro" id="IPR009057">
    <property type="entry name" value="Homeodomain-like_sf"/>
</dbReference>
<evidence type="ECO:0000313" key="5">
    <source>
        <dbReference type="EMBL" id="TCC96872.1"/>
    </source>
</evidence>
<dbReference type="InterPro" id="IPR018062">
    <property type="entry name" value="HTH_AraC-typ_CS"/>
</dbReference>
<dbReference type="SMART" id="SM00342">
    <property type="entry name" value="HTH_ARAC"/>
    <property type="match status" value="1"/>
</dbReference>
<dbReference type="Gene3D" id="1.10.10.60">
    <property type="entry name" value="Homeodomain-like"/>
    <property type="match status" value="2"/>
</dbReference>
<dbReference type="PROSITE" id="PS00041">
    <property type="entry name" value="HTH_ARAC_FAMILY_1"/>
    <property type="match status" value="1"/>
</dbReference>
<organism evidence="5 6">
    <name type="scientific">Pedobacter psychroterrae</name>
    <dbReference type="NCBI Taxonomy" id="2530453"/>
    <lineage>
        <taxon>Bacteria</taxon>
        <taxon>Pseudomonadati</taxon>
        <taxon>Bacteroidota</taxon>
        <taxon>Sphingobacteriia</taxon>
        <taxon>Sphingobacteriales</taxon>
        <taxon>Sphingobacteriaceae</taxon>
        <taxon>Pedobacter</taxon>
    </lineage>
</organism>
<dbReference type="Pfam" id="PF02311">
    <property type="entry name" value="AraC_binding"/>
    <property type="match status" value="1"/>
</dbReference>
<evidence type="ECO:0000256" key="1">
    <source>
        <dbReference type="ARBA" id="ARBA00023015"/>
    </source>
</evidence>
<dbReference type="OrthoDB" id="745435at2"/>
<evidence type="ECO:0000313" key="6">
    <source>
        <dbReference type="Proteomes" id="UP000293347"/>
    </source>
</evidence>
<evidence type="ECO:0000256" key="3">
    <source>
        <dbReference type="ARBA" id="ARBA00023163"/>
    </source>
</evidence>
<keyword evidence="1" id="KW-0805">Transcription regulation</keyword>
<dbReference type="RefSeq" id="WP_131598106.1">
    <property type="nucleotide sequence ID" value="NZ_SJSL01000010.1"/>
</dbReference>
<sequence>MKLYLENVSKSSPNDLFQLKEEFFAFNDFPLHYHPEYELIYIIKSEGRRYIGNNIGTFQSGDIYLLGPNLPHTFYNKDFSSDNEVHQIVLQFREDFLAPNLFEKPTFHSIRSLLANSGQGLYISGENGKQAGEILRKMVKMDPSEAAISLLYLLDHLTKLPDLQILSTPSLAHEYSLRDSNRMGLVHQYLLENFRKHIDLTHAASIACLSTSAFCRYFKKYTRKTFSEFVIDLRINYACELIKQNSLSMAQISLDSGFNNSSYFNRKFKKVVKMTPQEYYKQCFPLIAKKVPENRR</sequence>
<keyword evidence="6" id="KW-1185">Reference proteome</keyword>
<dbReference type="InterPro" id="IPR003313">
    <property type="entry name" value="AraC-bd"/>
</dbReference>
<protein>
    <submittedName>
        <fullName evidence="5">AraC family transcriptional regulator</fullName>
    </submittedName>
</protein>
<dbReference type="PROSITE" id="PS01124">
    <property type="entry name" value="HTH_ARAC_FAMILY_2"/>
    <property type="match status" value="1"/>
</dbReference>
<keyword evidence="3" id="KW-0804">Transcription</keyword>
<dbReference type="InterPro" id="IPR014710">
    <property type="entry name" value="RmlC-like_jellyroll"/>
</dbReference>
<dbReference type="Pfam" id="PF12833">
    <property type="entry name" value="HTH_18"/>
    <property type="match status" value="1"/>
</dbReference>